<dbReference type="Proteomes" id="UP001320876">
    <property type="component" value="Unassembled WGS sequence"/>
</dbReference>
<protein>
    <recommendedName>
        <fullName evidence="4">Type II secretory pathway, pseudopilin PulG</fullName>
    </recommendedName>
</protein>
<feature type="transmembrane region" description="Helical" evidence="1">
    <location>
        <begin position="6"/>
        <end position="26"/>
    </location>
</feature>
<dbReference type="EMBL" id="JAPDDT010000015">
    <property type="protein sequence ID" value="MCW1925624.1"/>
    <property type="molecule type" value="Genomic_DNA"/>
</dbReference>
<name>A0ABT3GQ31_9BACT</name>
<dbReference type="RefSeq" id="WP_264489730.1">
    <property type="nucleotide sequence ID" value="NZ_JAPDDT010000015.1"/>
</dbReference>
<evidence type="ECO:0000313" key="2">
    <source>
        <dbReference type="EMBL" id="MCW1925624.1"/>
    </source>
</evidence>
<dbReference type="Gene3D" id="3.30.700.10">
    <property type="entry name" value="Glycoprotein, Type 4 Pilin"/>
    <property type="match status" value="1"/>
</dbReference>
<dbReference type="SUPFAM" id="SSF54523">
    <property type="entry name" value="Pili subunits"/>
    <property type="match status" value="1"/>
</dbReference>
<evidence type="ECO:0008006" key="4">
    <source>
        <dbReference type="Google" id="ProtNLM"/>
    </source>
</evidence>
<keyword evidence="1" id="KW-0812">Transmembrane</keyword>
<evidence type="ECO:0000313" key="3">
    <source>
        <dbReference type="Proteomes" id="UP001320876"/>
    </source>
</evidence>
<proteinExistence type="predicted"/>
<gene>
    <name evidence="2" type="ORF">OKA05_23905</name>
</gene>
<reference evidence="2 3" key="1">
    <citation type="submission" date="2022-10" db="EMBL/GenBank/DDBJ databases">
        <title>Luteolibacter arcticus strain CCTCC AB 2014275, whole genome shotgun sequencing project.</title>
        <authorList>
            <person name="Zhao G."/>
            <person name="Shen L."/>
        </authorList>
    </citation>
    <scope>NUCLEOTIDE SEQUENCE [LARGE SCALE GENOMIC DNA]</scope>
    <source>
        <strain evidence="2 3">CCTCC AB 2014275</strain>
    </source>
</reference>
<organism evidence="2 3">
    <name type="scientific">Luteolibacter arcticus</name>
    <dbReference type="NCBI Taxonomy" id="1581411"/>
    <lineage>
        <taxon>Bacteria</taxon>
        <taxon>Pseudomonadati</taxon>
        <taxon>Verrucomicrobiota</taxon>
        <taxon>Verrucomicrobiia</taxon>
        <taxon>Verrucomicrobiales</taxon>
        <taxon>Verrucomicrobiaceae</taxon>
        <taxon>Luteolibacter</taxon>
    </lineage>
</organism>
<evidence type="ECO:0000256" key="1">
    <source>
        <dbReference type="SAM" id="Phobius"/>
    </source>
</evidence>
<dbReference type="InterPro" id="IPR045584">
    <property type="entry name" value="Pilin-like"/>
</dbReference>
<comment type="caution">
    <text evidence="2">The sequence shown here is derived from an EMBL/GenBank/DDBJ whole genome shotgun (WGS) entry which is preliminary data.</text>
</comment>
<keyword evidence="3" id="KW-1185">Reference proteome</keyword>
<keyword evidence="1" id="KW-0472">Membrane</keyword>
<sequence length="210" mass="22851">MSAILWVGSVCMVIALLVLVAWPVILTQRTAADRTQALGNLKSLYFALLDFDNDYGRFPDDSTIAEVKSATSTTIPLGTTSSNDYFRQLIAAGNRSERIFFAKTAATPHKPDDNISGARALEKGECSYAYVAGLSTNAPSGAPVMMAPMISGTWSFDPKPYGKKAVTGRIDGSFRAETLRPTGEIIIRGMNLFDPRQPIWSGKPNLKWPE</sequence>
<keyword evidence="1" id="KW-1133">Transmembrane helix</keyword>
<accession>A0ABT3GQ31</accession>